<evidence type="ECO:0000256" key="1">
    <source>
        <dbReference type="ARBA" id="ARBA00001974"/>
    </source>
</evidence>
<dbReference type="PANTHER" id="PTHR43004">
    <property type="entry name" value="TRK SYSTEM POTASSIUM UPTAKE PROTEIN"/>
    <property type="match status" value="1"/>
</dbReference>
<dbReference type="PANTHER" id="PTHR43004:SF19">
    <property type="entry name" value="BINDING MONOOXYGENASE, PUTATIVE (JCVI)-RELATED"/>
    <property type="match status" value="1"/>
</dbReference>
<dbReference type="PRINTS" id="PR00420">
    <property type="entry name" value="RNGMNOXGNASE"/>
</dbReference>
<dbReference type="OrthoDB" id="8670884at2"/>
<comment type="cofactor">
    <cofactor evidence="1">
        <name>FAD</name>
        <dbReference type="ChEBI" id="CHEBI:57692"/>
    </cofactor>
</comment>
<dbReference type="Pfam" id="PF21274">
    <property type="entry name" value="Rng_hyd_C"/>
    <property type="match status" value="1"/>
</dbReference>
<dbReference type="InterPro" id="IPR050641">
    <property type="entry name" value="RIFMO-like"/>
</dbReference>
<protein>
    <recommendedName>
        <fullName evidence="4">FAD-binding domain-containing protein</fullName>
    </recommendedName>
</protein>
<dbReference type="InterPro" id="IPR002938">
    <property type="entry name" value="FAD-bd"/>
</dbReference>
<organism evidence="6 7">
    <name type="scientific">Streptomyces xanthophaeus</name>
    <dbReference type="NCBI Taxonomy" id="67385"/>
    <lineage>
        <taxon>Bacteria</taxon>
        <taxon>Bacillati</taxon>
        <taxon>Actinomycetota</taxon>
        <taxon>Actinomycetes</taxon>
        <taxon>Kitasatosporales</taxon>
        <taxon>Streptomycetaceae</taxon>
        <taxon>Streptomyces</taxon>
    </lineage>
</organism>
<evidence type="ECO:0000256" key="3">
    <source>
        <dbReference type="ARBA" id="ARBA00022827"/>
    </source>
</evidence>
<sequence>MQSAVVAGDGGIRAQVAVVGGGPVGLLVAAELAARAVDTVVIEAAAAVTEQPKATTLHARAVQCLARRGLLPAGASSSAGGATSFHFGGLPGLVITAPQGEPEPILKCSQADLERFFEERALQAGARILRGHRVTGIVQEPGGVRITAEGPRGTVTCVAGYAVGADGARSTVREQAGIGSDTYAASVAAMAGTVTLPDPASLLPGWHRTSRGWIAAKAGSGGRTHIRTVNFRGAHPDRHQPLGLAELRRETSWIAGREIAMEDPRWLSRFSDFTRLARSLRAGRIFLVGDAAHVHFPIGGQGLSTGVLDALNLGWKLALAVHGSAGAQLLDTYDLERRPAARRVVENTQAQLALMREGAEADALREVFTGILAADPAGGYLSGMVSAQDTVLPEHTGRTALGAGRFLHNVALTTTTGETDVIGLLADGRPVLVLFGEESSGYREEARGWEGTLRVVHARPTPDVPQEALLVRPDGYIAWAPGGDGLAVALSAYLAEGAGADGARPSRV</sequence>
<dbReference type="EMBL" id="BNEE01000014">
    <property type="protein sequence ID" value="GHI90520.1"/>
    <property type="molecule type" value="Genomic_DNA"/>
</dbReference>
<dbReference type="GO" id="GO:0016709">
    <property type="term" value="F:oxidoreductase activity, acting on paired donors, with incorporation or reduction of molecular oxygen, NAD(P)H as one donor, and incorporation of one atom of oxygen"/>
    <property type="evidence" value="ECO:0007669"/>
    <property type="project" value="UniProtKB-ARBA"/>
</dbReference>
<dbReference type="Gene3D" id="3.30.70.2450">
    <property type="match status" value="1"/>
</dbReference>
<dbReference type="AlphaFoldDB" id="A0A919H500"/>
<evidence type="ECO:0000313" key="7">
    <source>
        <dbReference type="Proteomes" id="UP000600026"/>
    </source>
</evidence>
<feature type="domain" description="FAD-binding" evidence="4">
    <location>
        <begin position="14"/>
        <end position="348"/>
    </location>
</feature>
<evidence type="ECO:0000259" key="4">
    <source>
        <dbReference type="Pfam" id="PF01494"/>
    </source>
</evidence>
<dbReference type="GO" id="GO:0071949">
    <property type="term" value="F:FAD binding"/>
    <property type="evidence" value="ECO:0007669"/>
    <property type="project" value="InterPro"/>
</dbReference>
<dbReference type="Gene3D" id="3.40.30.120">
    <property type="match status" value="1"/>
</dbReference>
<keyword evidence="3" id="KW-0274">FAD</keyword>
<proteinExistence type="predicted"/>
<accession>A0A919H500</accession>
<keyword evidence="2" id="KW-0285">Flavoprotein</keyword>
<reference evidence="6" key="1">
    <citation type="submission" date="2020-09" db="EMBL/GenBank/DDBJ databases">
        <title>Whole genome shotgun sequence of Streptomyces xanthophaeus NBRC 12829.</title>
        <authorList>
            <person name="Komaki H."/>
            <person name="Tamura T."/>
        </authorList>
    </citation>
    <scope>NUCLEOTIDE SEQUENCE</scope>
    <source>
        <strain evidence="6">NBRC 12829</strain>
    </source>
</reference>
<dbReference type="Pfam" id="PF01494">
    <property type="entry name" value="FAD_binding_3"/>
    <property type="match status" value="1"/>
</dbReference>
<dbReference type="Gene3D" id="3.50.50.60">
    <property type="entry name" value="FAD/NAD(P)-binding domain"/>
    <property type="match status" value="1"/>
</dbReference>
<evidence type="ECO:0000313" key="5">
    <source>
        <dbReference type="EMBL" id="GHI90497.1"/>
    </source>
</evidence>
<evidence type="ECO:0000313" key="6">
    <source>
        <dbReference type="EMBL" id="GHI90520.1"/>
    </source>
</evidence>
<dbReference type="SUPFAM" id="SSF51905">
    <property type="entry name" value="FAD/NAD(P)-binding domain"/>
    <property type="match status" value="1"/>
</dbReference>
<evidence type="ECO:0000256" key="2">
    <source>
        <dbReference type="ARBA" id="ARBA00022630"/>
    </source>
</evidence>
<comment type="caution">
    <text evidence="6">The sequence shown here is derived from an EMBL/GenBank/DDBJ whole genome shotgun (WGS) entry which is preliminary data.</text>
</comment>
<dbReference type="RefSeq" id="WP_051902634.1">
    <property type="nucleotide sequence ID" value="NZ_BNEE01000012.1"/>
</dbReference>
<gene>
    <name evidence="5" type="ORF">Sxan_78610</name>
    <name evidence="6" type="ORF">Sxan_78840</name>
</gene>
<dbReference type="EMBL" id="BNEE01000012">
    <property type="protein sequence ID" value="GHI90497.1"/>
    <property type="molecule type" value="Genomic_DNA"/>
</dbReference>
<name>A0A919H500_9ACTN</name>
<keyword evidence="7" id="KW-1185">Reference proteome</keyword>
<dbReference type="InterPro" id="IPR036188">
    <property type="entry name" value="FAD/NAD-bd_sf"/>
</dbReference>
<dbReference type="Proteomes" id="UP000600026">
    <property type="component" value="Unassembled WGS sequence"/>
</dbReference>